<dbReference type="RefSeq" id="WP_089381130.1">
    <property type="nucleotide sequence ID" value="NZ_FZNT01000004.1"/>
</dbReference>
<dbReference type="GO" id="GO:0008831">
    <property type="term" value="F:dTDP-4-dehydrorhamnose reductase activity"/>
    <property type="evidence" value="ECO:0007669"/>
    <property type="project" value="UniProtKB-EC"/>
</dbReference>
<evidence type="ECO:0000256" key="2">
    <source>
        <dbReference type="ARBA" id="ARBA00010944"/>
    </source>
</evidence>
<reference evidence="8 9" key="1">
    <citation type="submission" date="2017-06" db="EMBL/GenBank/DDBJ databases">
        <authorList>
            <person name="Kim H.J."/>
            <person name="Triplett B.A."/>
        </authorList>
    </citation>
    <scope>NUCLEOTIDE SEQUENCE [LARGE SCALE GENOMIC DNA]</scope>
    <source>
        <strain evidence="8 9">DSM 29150</strain>
    </source>
</reference>
<dbReference type="Gene3D" id="3.40.50.720">
    <property type="entry name" value="NAD(P)-binding Rossmann-like Domain"/>
    <property type="match status" value="1"/>
</dbReference>
<dbReference type="PANTHER" id="PTHR10491:SF4">
    <property type="entry name" value="METHIONINE ADENOSYLTRANSFERASE 2 SUBUNIT BETA"/>
    <property type="match status" value="1"/>
</dbReference>
<keyword evidence="9" id="KW-1185">Reference proteome</keyword>
<dbReference type="NCBIfam" id="TIGR01214">
    <property type="entry name" value="rmlD"/>
    <property type="match status" value="1"/>
</dbReference>
<comment type="catalytic activity">
    <reaction evidence="5">
        <text>dTDP-beta-L-rhamnose + NADP(+) = dTDP-4-dehydro-beta-L-rhamnose + NADPH + H(+)</text>
        <dbReference type="Rhea" id="RHEA:21796"/>
        <dbReference type="ChEBI" id="CHEBI:15378"/>
        <dbReference type="ChEBI" id="CHEBI:57510"/>
        <dbReference type="ChEBI" id="CHEBI:57783"/>
        <dbReference type="ChEBI" id="CHEBI:58349"/>
        <dbReference type="ChEBI" id="CHEBI:62830"/>
        <dbReference type="EC" id="1.1.1.133"/>
    </reaction>
</comment>
<feature type="domain" description="RmlD-like substrate binding" evidence="7">
    <location>
        <begin position="1"/>
        <end position="285"/>
    </location>
</feature>
<evidence type="ECO:0000256" key="1">
    <source>
        <dbReference type="ARBA" id="ARBA00004781"/>
    </source>
</evidence>
<evidence type="ECO:0000313" key="9">
    <source>
        <dbReference type="Proteomes" id="UP000198384"/>
    </source>
</evidence>
<gene>
    <name evidence="8" type="ORF">SAMN06265371_1045</name>
</gene>
<evidence type="ECO:0000259" key="7">
    <source>
        <dbReference type="Pfam" id="PF04321"/>
    </source>
</evidence>
<evidence type="ECO:0000256" key="6">
    <source>
        <dbReference type="RuleBase" id="RU364082"/>
    </source>
</evidence>
<dbReference type="Gene3D" id="3.90.25.10">
    <property type="entry name" value="UDP-galactose 4-epimerase, domain 1"/>
    <property type="match status" value="1"/>
</dbReference>
<dbReference type="PANTHER" id="PTHR10491">
    <property type="entry name" value="DTDP-4-DEHYDRORHAMNOSE REDUCTASE"/>
    <property type="match status" value="1"/>
</dbReference>
<evidence type="ECO:0000256" key="3">
    <source>
        <dbReference type="ARBA" id="ARBA00012929"/>
    </source>
</evidence>
<dbReference type="InterPro" id="IPR029903">
    <property type="entry name" value="RmlD-like-bd"/>
</dbReference>
<protein>
    <recommendedName>
        <fullName evidence="4 6">dTDP-4-dehydrorhamnose reductase</fullName>
        <ecNumber evidence="3 6">1.1.1.133</ecNumber>
    </recommendedName>
</protein>
<name>A0A238WTV0_9FLAO</name>
<dbReference type="GO" id="GO:0019305">
    <property type="term" value="P:dTDP-rhamnose biosynthetic process"/>
    <property type="evidence" value="ECO:0007669"/>
    <property type="project" value="UniProtKB-UniPathway"/>
</dbReference>
<dbReference type="OrthoDB" id="9803892at2"/>
<evidence type="ECO:0000256" key="5">
    <source>
        <dbReference type="ARBA" id="ARBA00048200"/>
    </source>
</evidence>
<dbReference type="GO" id="GO:0005829">
    <property type="term" value="C:cytosol"/>
    <property type="evidence" value="ECO:0007669"/>
    <property type="project" value="TreeGrafter"/>
</dbReference>
<comment type="similarity">
    <text evidence="2 6">Belongs to the dTDP-4-dehydrorhamnose reductase family.</text>
</comment>
<sequence>MNILITGSNGQLGNEIKQLAFNYNNWNFIYKDLPDLDITNKALLENLIKEESIHAIVNCAAYTAVDPAESNQEIAYAVNVLGAKNLAKLSSLYKIKLIHISTDFVFDGKHYLPYKETDQPNPLSVYGSTKLEGEQEVLAECSNSIIIRTAWLYSSFGANFVKTMQKLGAERDQLNVIFDQVGTPTFAGDLAQTILEILKQLEAGSTKKGVYHYSNEGIASWYDFAVEIMSLSNLKCRVYPIETFQYPTPAPRPSFSVLNKEKIKTDFGIEIPHWKSSLKKCIQILNEADK</sequence>
<dbReference type="EMBL" id="FZNT01000004">
    <property type="protein sequence ID" value="SNR49833.1"/>
    <property type="molecule type" value="Genomic_DNA"/>
</dbReference>
<dbReference type="EC" id="1.1.1.133" evidence="3 6"/>
<dbReference type="SUPFAM" id="SSF51735">
    <property type="entry name" value="NAD(P)-binding Rossmann-fold domains"/>
    <property type="match status" value="1"/>
</dbReference>
<keyword evidence="6" id="KW-0521">NADP</keyword>
<dbReference type="AlphaFoldDB" id="A0A238WTV0"/>
<dbReference type="UniPathway" id="UPA00124"/>
<organism evidence="8 9">
    <name type="scientific">Lutibacter agarilyticus</name>
    <dbReference type="NCBI Taxonomy" id="1109740"/>
    <lineage>
        <taxon>Bacteria</taxon>
        <taxon>Pseudomonadati</taxon>
        <taxon>Bacteroidota</taxon>
        <taxon>Flavobacteriia</taxon>
        <taxon>Flavobacteriales</taxon>
        <taxon>Flavobacteriaceae</taxon>
        <taxon>Lutibacter</taxon>
    </lineage>
</organism>
<dbReference type="InterPro" id="IPR036291">
    <property type="entry name" value="NAD(P)-bd_dom_sf"/>
</dbReference>
<dbReference type="CDD" id="cd05254">
    <property type="entry name" value="dTDP_HR_like_SDR_e"/>
    <property type="match status" value="1"/>
</dbReference>
<accession>A0A238WTV0</accession>
<evidence type="ECO:0000313" key="8">
    <source>
        <dbReference type="EMBL" id="SNR49833.1"/>
    </source>
</evidence>
<keyword evidence="6" id="KW-0560">Oxidoreductase</keyword>
<proteinExistence type="inferred from homology"/>
<dbReference type="Pfam" id="PF04321">
    <property type="entry name" value="RmlD_sub_bind"/>
    <property type="match status" value="1"/>
</dbReference>
<dbReference type="Proteomes" id="UP000198384">
    <property type="component" value="Unassembled WGS sequence"/>
</dbReference>
<dbReference type="InterPro" id="IPR005913">
    <property type="entry name" value="dTDP_dehydrorham_reduct"/>
</dbReference>
<comment type="pathway">
    <text evidence="1 6">Carbohydrate biosynthesis; dTDP-L-rhamnose biosynthesis.</text>
</comment>
<evidence type="ECO:0000256" key="4">
    <source>
        <dbReference type="ARBA" id="ARBA00017099"/>
    </source>
</evidence>
<comment type="function">
    <text evidence="6">Catalyzes the reduction of dTDP-6-deoxy-L-lyxo-4-hexulose to yield dTDP-L-rhamnose.</text>
</comment>